<dbReference type="Gene3D" id="3.30.420.40">
    <property type="match status" value="1"/>
</dbReference>
<dbReference type="PANTHER" id="PTHR42749:SF1">
    <property type="entry name" value="CELL SHAPE-DETERMINING PROTEIN MREB"/>
    <property type="match status" value="1"/>
</dbReference>
<dbReference type="STRING" id="1448320.A0A319CYR7"/>
<dbReference type="CDD" id="cd10170">
    <property type="entry name" value="ASKHA_NBD_HSP70"/>
    <property type="match status" value="1"/>
</dbReference>
<reference evidence="1 2" key="1">
    <citation type="submission" date="2018-02" db="EMBL/GenBank/DDBJ databases">
        <title>The genomes of Aspergillus section Nigri reveals drivers in fungal speciation.</title>
        <authorList>
            <consortium name="DOE Joint Genome Institute"/>
            <person name="Vesth T.C."/>
            <person name="Nybo J."/>
            <person name="Theobald S."/>
            <person name="Brandl J."/>
            <person name="Frisvad J.C."/>
            <person name="Nielsen K.F."/>
            <person name="Lyhne E.K."/>
            <person name="Kogle M.E."/>
            <person name="Kuo A."/>
            <person name="Riley R."/>
            <person name="Clum A."/>
            <person name="Nolan M."/>
            <person name="Lipzen A."/>
            <person name="Salamov A."/>
            <person name="Henrissat B."/>
            <person name="Wiebenga A."/>
            <person name="De vries R.P."/>
            <person name="Grigoriev I.V."/>
            <person name="Mortensen U.H."/>
            <person name="Andersen M.R."/>
            <person name="Baker S.E."/>
        </authorList>
    </citation>
    <scope>NUCLEOTIDE SEQUENCE [LARGE SCALE GENOMIC DNA]</scope>
    <source>
        <strain evidence="1 2">CBS 707.79</strain>
    </source>
</reference>
<dbReference type="OrthoDB" id="2963168at2759"/>
<sequence length="233" mass="25734">MDRWVVGIDYGASKTGKGSFSLFLSSSNSPSCIIPSAIAYEDGGRVVSAWGHQAQSAVGSRPYTYTKLLVEPSRLVDPVRQAEHRRFLGSETSRLPRSKDCASVIGDYLHHVREAFARDMMHHYHTATLPPVDWWFTLPVTWNFDGEDVMQAAISKAGFYAREEDRVGYLSEAEAAMLAVIHDRGTVPHTGSVTVVCDMGSATTELACYRNDEDIPLTLRELVPFDGVMQGGF</sequence>
<protein>
    <recommendedName>
        <fullName evidence="3">Actin-like ATPase domain-containing protein</fullName>
    </recommendedName>
</protein>
<evidence type="ECO:0000313" key="1">
    <source>
        <dbReference type="EMBL" id="PYH90455.1"/>
    </source>
</evidence>
<dbReference type="Proteomes" id="UP000247810">
    <property type="component" value="Unassembled WGS sequence"/>
</dbReference>
<dbReference type="PANTHER" id="PTHR42749">
    <property type="entry name" value="CELL SHAPE-DETERMINING PROTEIN MREB"/>
    <property type="match status" value="1"/>
</dbReference>
<evidence type="ECO:0008006" key="3">
    <source>
        <dbReference type="Google" id="ProtNLM"/>
    </source>
</evidence>
<dbReference type="EMBL" id="KZ825983">
    <property type="protein sequence ID" value="PYH90455.1"/>
    <property type="molecule type" value="Genomic_DNA"/>
</dbReference>
<dbReference type="AlphaFoldDB" id="A0A319CYR7"/>
<dbReference type="VEuPathDB" id="FungiDB:BO71DRAFT_443915"/>
<keyword evidence="2" id="KW-1185">Reference proteome</keyword>
<organism evidence="1 2">
    <name type="scientific">Aspergillus ellipticus CBS 707.79</name>
    <dbReference type="NCBI Taxonomy" id="1448320"/>
    <lineage>
        <taxon>Eukaryota</taxon>
        <taxon>Fungi</taxon>
        <taxon>Dikarya</taxon>
        <taxon>Ascomycota</taxon>
        <taxon>Pezizomycotina</taxon>
        <taxon>Eurotiomycetes</taxon>
        <taxon>Eurotiomycetidae</taxon>
        <taxon>Eurotiales</taxon>
        <taxon>Aspergillaceae</taxon>
        <taxon>Aspergillus</taxon>
        <taxon>Aspergillus subgen. Circumdati</taxon>
    </lineage>
</organism>
<evidence type="ECO:0000313" key="2">
    <source>
        <dbReference type="Proteomes" id="UP000247810"/>
    </source>
</evidence>
<gene>
    <name evidence="1" type="ORF">BO71DRAFT_443915</name>
</gene>
<proteinExistence type="predicted"/>
<accession>A0A319CYR7</accession>
<name>A0A319CYR7_9EURO</name>
<dbReference type="SUPFAM" id="SSF53067">
    <property type="entry name" value="Actin-like ATPase domain"/>
    <property type="match status" value="1"/>
</dbReference>
<dbReference type="InterPro" id="IPR043129">
    <property type="entry name" value="ATPase_NBD"/>
</dbReference>